<dbReference type="AlphaFoldDB" id="A0A0F8YTW4"/>
<accession>A0A0F8YTW4</accession>
<name>A0A0F8YTW4_9ZZZZ</name>
<organism evidence="1">
    <name type="scientific">marine sediment metagenome</name>
    <dbReference type="NCBI Taxonomy" id="412755"/>
    <lineage>
        <taxon>unclassified sequences</taxon>
        <taxon>metagenomes</taxon>
        <taxon>ecological metagenomes</taxon>
    </lineage>
</organism>
<protein>
    <submittedName>
        <fullName evidence="1">Uncharacterized protein</fullName>
    </submittedName>
</protein>
<feature type="non-terminal residue" evidence="1">
    <location>
        <position position="96"/>
    </location>
</feature>
<gene>
    <name evidence="1" type="ORF">LCGC14_2778880</name>
</gene>
<reference evidence="1" key="1">
    <citation type="journal article" date="2015" name="Nature">
        <title>Complex archaea that bridge the gap between prokaryotes and eukaryotes.</title>
        <authorList>
            <person name="Spang A."/>
            <person name="Saw J.H."/>
            <person name="Jorgensen S.L."/>
            <person name="Zaremba-Niedzwiedzka K."/>
            <person name="Martijn J."/>
            <person name="Lind A.E."/>
            <person name="van Eijk R."/>
            <person name="Schleper C."/>
            <person name="Guy L."/>
            <person name="Ettema T.J."/>
        </authorList>
    </citation>
    <scope>NUCLEOTIDE SEQUENCE</scope>
</reference>
<sequence>MSKALVKFDAPELKVIESSKAEQIKAVFVPMAEMLAEFEERFEGVVAESQKGITKDVCGRAKVLRIAISKVRIAAEKARKEHKEELKVKKRLYFAW</sequence>
<evidence type="ECO:0000313" key="1">
    <source>
        <dbReference type="EMBL" id="KKK84878.1"/>
    </source>
</evidence>
<comment type="caution">
    <text evidence="1">The sequence shown here is derived from an EMBL/GenBank/DDBJ whole genome shotgun (WGS) entry which is preliminary data.</text>
</comment>
<proteinExistence type="predicted"/>
<dbReference type="EMBL" id="LAZR01051564">
    <property type="protein sequence ID" value="KKK84878.1"/>
    <property type="molecule type" value="Genomic_DNA"/>
</dbReference>